<evidence type="ECO:0000313" key="1">
    <source>
        <dbReference type="EMBL" id="KAJ8973138.1"/>
    </source>
</evidence>
<accession>A0ABQ9J580</accession>
<dbReference type="EMBL" id="JAPWTJ010001230">
    <property type="protein sequence ID" value="KAJ8973138.1"/>
    <property type="molecule type" value="Genomic_DNA"/>
</dbReference>
<evidence type="ECO:0000313" key="2">
    <source>
        <dbReference type="Proteomes" id="UP001162164"/>
    </source>
</evidence>
<name>A0ABQ9J580_9CUCU</name>
<protein>
    <submittedName>
        <fullName evidence="1">Uncharacterized protein</fullName>
    </submittedName>
</protein>
<proteinExistence type="predicted"/>
<comment type="caution">
    <text evidence="1">The sequence shown here is derived from an EMBL/GenBank/DDBJ whole genome shotgun (WGS) entry which is preliminary data.</text>
</comment>
<gene>
    <name evidence="1" type="ORF">NQ317_001874</name>
</gene>
<sequence>MLTSVWVPESPMVYSRLVPVESEAVNDLAPVTTVEPLNCRHLCAAASGPETCPSQEGRMLGTLVGPTSQSPYRHSKFMKLCSTPYSYLIVTYRRASHQLLFYLVYCENEAASLEASMLRQCNMPCVRTVAMETTRCYDNARFSYSCNSWPIYK</sequence>
<reference evidence="1" key="1">
    <citation type="journal article" date="2023" name="Insect Mol. Biol.">
        <title>Genome sequencing provides insights into the evolution of gene families encoding plant cell wall-degrading enzymes in longhorned beetles.</title>
        <authorList>
            <person name="Shin N.R."/>
            <person name="Okamura Y."/>
            <person name="Kirsch R."/>
            <person name="Pauchet Y."/>
        </authorList>
    </citation>
    <scope>NUCLEOTIDE SEQUENCE</scope>
    <source>
        <strain evidence="1">MMC_N1</strain>
    </source>
</reference>
<organism evidence="1 2">
    <name type="scientific">Molorchus minor</name>
    <dbReference type="NCBI Taxonomy" id="1323400"/>
    <lineage>
        <taxon>Eukaryota</taxon>
        <taxon>Metazoa</taxon>
        <taxon>Ecdysozoa</taxon>
        <taxon>Arthropoda</taxon>
        <taxon>Hexapoda</taxon>
        <taxon>Insecta</taxon>
        <taxon>Pterygota</taxon>
        <taxon>Neoptera</taxon>
        <taxon>Endopterygota</taxon>
        <taxon>Coleoptera</taxon>
        <taxon>Polyphaga</taxon>
        <taxon>Cucujiformia</taxon>
        <taxon>Chrysomeloidea</taxon>
        <taxon>Cerambycidae</taxon>
        <taxon>Lamiinae</taxon>
        <taxon>Monochamini</taxon>
        <taxon>Molorchus</taxon>
    </lineage>
</organism>
<dbReference type="Proteomes" id="UP001162164">
    <property type="component" value="Unassembled WGS sequence"/>
</dbReference>
<keyword evidence="2" id="KW-1185">Reference proteome</keyword>